<dbReference type="VEuPathDB" id="TriTrypDB:TM35_000291550"/>
<evidence type="ECO:0000313" key="2">
    <source>
        <dbReference type="EMBL" id="ORC86273.1"/>
    </source>
</evidence>
<comment type="subcellular location">
    <subcellularLocation>
        <location evidence="1">Mitochondrion</location>
    </subcellularLocation>
</comment>
<dbReference type="OrthoDB" id="619536at2759"/>
<proteinExistence type="inferred from homology"/>
<evidence type="ECO:0000313" key="3">
    <source>
        <dbReference type="Proteomes" id="UP000192257"/>
    </source>
</evidence>
<sequence>MSTIKAKILEEAVKLVPKYGFVEANLLPSTLDVLKAKGEYDNKENMANLNFVQLFPRGFPIAVVEYIVDNSNKVTHQRLEKCFNKSAIFSSIVENKELYRMGYYKPPDVKKVVEEAMLTKFNTLLPYVHHWPEAVALEWNPANVPFAIKNVAEFVDTTCYYAERMENLGTVIASGNVLLQSRVFSSFNPGVHLENKNIAHHNVSSSKTEEERFWESFSLGIPLSSSPQTSGGLVNCQWYAMRTKVAAVFSMGMLSFVGEAKMNHPETKAMVKRLTDTLL</sequence>
<dbReference type="RefSeq" id="XP_028880339.1">
    <property type="nucleotide sequence ID" value="XM_029028312.1"/>
</dbReference>
<dbReference type="EMBL" id="NBCO01000029">
    <property type="protein sequence ID" value="ORC86273.1"/>
    <property type="molecule type" value="Genomic_DNA"/>
</dbReference>
<organism evidence="2 3">
    <name type="scientific">Trypanosoma theileri</name>
    <dbReference type="NCBI Taxonomy" id="67003"/>
    <lineage>
        <taxon>Eukaryota</taxon>
        <taxon>Discoba</taxon>
        <taxon>Euglenozoa</taxon>
        <taxon>Kinetoplastea</taxon>
        <taxon>Metakinetoplastina</taxon>
        <taxon>Trypanosomatida</taxon>
        <taxon>Trypanosomatidae</taxon>
        <taxon>Trypanosoma</taxon>
    </lineage>
</organism>
<dbReference type="UniPathway" id="UPA00232"/>
<dbReference type="GO" id="GO:0005743">
    <property type="term" value="C:mitochondrial inner membrane"/>
    <property type="evidence" value="ECO:0007669"/>
    <property type="project" value="TreeGrafter"/>
</dbReference>
<keyword evidence="3" id="KW-1185">Reference proteome</keyword>
<dbReference type="AlphaFoldDB" id="A0A1X0NP57"/>
<comment type="function">
    <text evidence="1">Membrane-associated protein that warps the membrane surface to access and bind aromatic isoprenes with high specificity, including ubiquinone (CoQ) isoprene intermediates and presents them directly to Coq7, therefore facilitating the Coq7-mediated hydroxylase step. Participates in the biosynthesis of coenzyme Q, also named ubiquinone, an essential lipid-soluble electron transporter for aerobic cellular respiration.</text>
</comment>
<dbReference type="GO" id="GO:0006744">
    <property type="term" value="P:ubiquinone biosynthetic process"/>
    <property type="evidence" value="ECO:0007669"/>
    <property type="project" value="UniProtKB-UniRule"/>
</dbReference>
<keyword evidence="1" id="KW-0496">Mitochondrion</keyword>
<gene>
    <name evidence="2" type="ORF">TM35_000291550</name>
</gene>
<keyword evidence="1" id="KW-0446">Lipid-binding</keyword>
<dbReference type="Proteomes" id="UP000192257">
    <property type="component" value="Unassembled WGS sequence"/>
</dbReference>
<evidence type="ECO:0000256" key="1">
    <source>
        <dbReference type="RuleBase" id="RU366063"/>
    </source>
</evidence>
<keyword evidence="1" id="KW-0831">Ubiquinone biosynthesis</keyword>
<comment type="similarity">
    <text evidence="1">Belongs to the COQ9 family.</text>
</comment>
<comment type="pathway">
    <text evidence="1">Cofactor biosynthesis; ubiquinone biosynthesis.</text>
</comment>
<dbReference type="GO" id="GO:0008289">
    <property type="term" value="F:lipid binding"/>
    <property type="evidence" value="ECO:0007669"/>
    <property type="project" value="UniProtKB-UniRule"/>
</dbReference>
<protein>
    <recommendedName>
        <fullName evidence="1">Ubiquinone biosynthesis protein</fullName>
    </recommendedName>
</protein>
<comment type="caution">
    <text evidence="2">The sequence shown here is derived from an EMBL/GenBank/DDBJ whole genome shotgun (WGS) entry which is preliminary data.</text>
</comment>
<dbReference type="STRING" id="67003.A0A1X0NP57"/>
<dbReference type="PANTHER" id="PTHR21427">
    <property type="entry name" value="UBIQUINONE BIOSYNTHESIS PROTEIN COQ9, MITOCHONDRIAL"/>
    <property type="match status" value="1"/>
</dbReference>
<dbReference type="GeneID" id="39988092"/>
<name>A0A1X0NP57_9TRYP</name>
<dbReference type="PANTHER" id="PTHR21427:SF19">
    <property type="entry name" value="UBIQUINONE BIOSYNTHESIS PROTEIN COQ9, MITOCHONDRIAL"/>
    <property type="match status" value="1"/>
</dbReference>
<accession>A0A1X0NP57</accession>
<reference evidence="2 3" key="1">
    <citation type="submission" date="2017-03" db="EMBL/GenBank/DDBJ databases">
        <title>An alternative strategy for trypanosome survival in the mammalian bloodstream revealed through genome and transcriptome analysis of the ubiquitous bovine parasite Trypanosoma (Megatrypanum) theileri.</title>
        <authorList>
            <person name="Kelly S."/>
            <person name="Ivens A."/>
            <person name="Mott A."/>
            <person name="O'Neill E."/>
            <person name="Emms D."/>
            <person name="Macleod O."/>
            <person name="Voorheis P."/>
            <person name="Matthews J."/>
            <person name="Matthews K."/>
            <person name="Carrington M."/>
        </authorList>
    </citation>
    <scope>NUCLEOTIDE SEQUENCE [LARGE SCALE GENOMIC DNA]</scope>
    <source>
        <strain evidence="2">Edinburgh</strain>
    </source>
</reference>
<dbReference type="InterPro" id="IPR012762">
    <property type="entry name" value="Ubiq_biosynth_COQ9"/>
</dbReference>